<accession>A0A147K7A3</accession>
<sequence length="126" mass="14431">MDTVSIILIILGAIIVYTVVSYFLQKRSVKPLTQDEFIAGYRKAQLVDVREPNEFEGGHILGSRNIPVSQIKMRMGEFRKDQPIYLYCQSGLRSGRAAQTLYKKGYRDIYHLKGGFRGWSGKVKKK</sequence>
<dbReference type="AlphaFoldDB" id="A0A147K7A3"/>
<dbReference type="PROSITE" id="PS50206">
    <property type="entry name" value="RHODANESE_3"/>
    <property type="match status" value="1"/>
</dbReference>
<reference evidence="3 4" key="1">
    <citation type="journal article" date="2016" name="Front. Microbiol.">
        <title>Microevolution Analysis of Bacillus coahuilensis Unveils Differences in Phosphorus Acquisition Strategies and Their Regulation.</title>
        <authorList>
            <person name="Gomez-Lunar Z."/>
            <person name="Hernandez-Gonzalez I."/>
            <person name="Rodriguez-Torres M.D."/>
            <person name="Souza V."/>
            <person name="Olmedo-Alvarez G."/>
        </authorList>
    </citation>
    <scope>NUCLEOTIDE SEQUENCE [LARGE SCALE GENOMIC DNA]</scope>
    <source>
        <strain evidence="4">p1.1.43</strain>
    </source>
</reference>
<evidence type="ECO:0000313" key="3">
    <source>
        <dbReference type="EMBL" id="KUP05951.1"/>
    </source>
</evidence>
<gene>
    <name evidence="3" type="ORF">Q75_09790</name>
</gene>
<dbReference type="SUPFAM" id="SSF52821">
    <property type="entry name" value="Rhodanese/Cell cycle control phosphatase"/>
    <property type="match status" value="1"/>
</dbReference>
<dbReference type="STRING" id="1150625.Q75_09790"/>
<keyword evidence="1" id="KW-0472">Membrane</keyword>
<evidence type="ECO:0000313" key="4">
    <source>
        <dbReference type="Proteomes" id="UP000074108"/>
    </source>
</evidence>
<dbReference type="CDD" id="cd00158">
    <property type="entry name" value="RHOD"/>
    <property type="match status" value="1"/>
</dbReference>
<feature type="transmembrane region" description="Helical" evidence="1">
    <location>
        <begin position="6"/>
        <end position="24"/>
    </location>
</feature>
<keyword evidence="1" id="KW-1133">Transmembrane helix</keyword>
<protein>
    <recommendedName>
        <fullName evidence="2">Rhodanese domain-containing protein</fullName>
    </recommendedName>
</protein>
<comment type="caution">
    <text evidence="3">The sequence shown here is derived from an EMBL/GenBank/DDBJ whole genome shotgun (WGS) entry which is preliminary data.</text>
</comment>
<keyword evidence="1" id="KW-0812">Transmembrane</keyword>
<dbReference type="PATRIC" id="fig|1150625.3.peg.2085"/>
<name>A0A147K7A3_9BACI</name>
<evidence type="ECO:0000256" key="1">
    <source>
        <dbReference type="SAM" id="Phobius"/>
    </source>
</evidence>
<feature type="domain" description="Rhodanese" evidence="2">
    <location>
        <begin position="40"/>
        <end position="124"/>
    </location>
</feature>
<dbReference type="RefSeq" id="WP_059351252.1">
    <property type="nucleotide sequence ID" value="NZ_LDYG01000031.1"/>
</dbReference>
<organism evidence="3 4">
    <name type="scientific">Bacillus coahuilensis p1.1.43</name>
    <dbReference type="NCBI Taxonomy" id="1150625"/>
    <lineage>
        <taxon>Bacteria</taxon>
        <taxon>Bacillati</taxon>
        <taxon>Bacillota</taxon>
        <taxon>Bacilli</taxon>
        <taxon>Bacillales</taxon>
        <taxon>Bacillaceae</taxon>
        <taxon>Bacillus</taxon>
    </lineage>
</organism>
<dbReference type="PANTHER" id="PTHR43031">
    <property type="entry name" value="FAD-DEPENDENT OXIDOREDUCTASE"/>
    <property type="match status" value="1"/>
</dbReference>
<dbReference type="InterPro" id="IPR001763">
    <property type="entry name" value="Rhodanese-like_dom"/>
</dbReference>
<proteinExistence type="predicted"/>
<dbReference type="InterPro" id="IPR050229">
    <property type="entry name" value="GlpE_sulfurtransferase"/>
</dbReference>
<dbReference type="InterPro" id="IPR036873">
    <property type="entry name" value="Rhodanese-like_dom_sf"/>
</dbReference>
<dbReference type="Pfam" id="PF00581">
    <property type="entry name" value="Rhodanese"/>
    <property type="match status" value="1"/>
</dbReference>
<keyword evidence="4" id="KW-1185">Reference proteome</keyword>
<evidence type="ECO:0000259" key="2">
    <source>
        <dbReference type="PROSITE" id="PS50206"/>
    </source>
</evidence>
<dbReference type="OrthoDB" id="9808735at2"/>
<dbReference type="Proteomes" id="UP000074108">
    <property type="component" value="Unassembled WGS sequence"/>
</dbReference>
<dbReference type="Gene3D" id="3.40.250.10">
    <property type="entry name" value="Rhodanese-like domain"/>
    <property type="match status" value="1"/>
</dbReference>
<dbReference type="EMBL" id="LDYG01000031">
    <property type="protein sequence ID" value="KUP05951.1"/>
    <property type="molecule type" value="Genomic_DNA"/>
</dbReference>
<dbReference type="PANTHER" id="PTHR43031:SF18">
    <property type="entry name" value="RHODANESE-RELATED SULFURTRANSFERASES"/>
    <property type="match status" value="1"/>
</dbReference>
<dbReference type="SMART" id="SM00450">
    <property type="entry name" value="RHOD"/>
    <property type="match status" value="1"/>
</dbReference>